<dbReference type="RefSeq" id="WP_163948190.1">
    <property type="nucleotide sequence ID" value="NZ_JAAFZH010000004.1"/>
</dbReference>
<name>A0A6L9L4Y9_9BACT</name>
<dbReference type="EMBL" id="JAAFZH010000004">
    <property type="protein sequence ID" value="NDU95685.1"/>
    <property type="molecule type" value="Genomic_DNA"/>
</dbReference>
<protein>
    <submittedName>
        <fullName evidence="1">Uncharacterized protein</fullName>
    </submittedName>
</protein>
<organism evidence="1 2">
    <name type="scientific">Spirosoma terrae</name>
    <dbReference type="NCBI Taxonomy" id="1968276"/>
    <lineage>
        <taxon>Bacteria</taxon>
        <taxon>Pseudomonadati</taxon>
        <taxon>Bacteroidota</taxon>
        <taxon>Cytophagia</taxon>
        <taxon>Cytophagales</taxon>
        <taxon>Cytophagaceae</taxon>
        <taxon>Spirosoma</taxon>
    </lineage>
</organism>
<proteinExistence type="predicted"/>
<reference evidence="1 2" key="1">
    <citation type="submission" date="2020-02" db="EMBL/GenBank/DDBJ databases">
        <title>Draft genome sequence of two Spirosoma agri KCTC 52727 and Spirosoma terrae KCTC 52035.</title>
        <authorList>
            <person name="Rojas J."/>
            <person name="Ambika Manirajan B."/>
            <person name="Suarez C."/>
            <person name="Ratering S."/>
            <person name="Schnell S."/>
        </authorList>
    </citation>
    <scope>NUCLEOTIDE SEQUENCE [LARGE SCALE GENOMIC DNA]</scope>
    <source>
        <strain evidence="1 2">KCTC 52035</strain>
    </source>
</reference>
<keyword evidence="2" id="KW-1185">Reference proteome</keyword>
<evidence type="ECO:0000313" key="1">
    <source>
        <dbReference type="EMBL" id="NDU95685.1"/>
    </source>
</evidence>
<sequence>MTPTEFILQYMPFRYRIFRVDEYEKWRAENPRHTFSTSLLAERLPSLYTEDQIKQVWVTAFFRGREYKLPESNPHFRTRSADRHSQNGWTYWYTLSDNKPTFDDTFGILMRECMSAWDCNDFTEYLIYLQELQTDLNKLDLKVTEYQFDLFGKMYLVLAELLGSAYTEWSLNMNFKAVQELKTGEFEDFLEAYLEEVDY</sequence>
<dbReference type="AlphaFoldDB" id="A0A6L9L4Y9"/>
<dbReference type="Proteomes" id="UP000474175">
    <property type="component" value="Unassembled WGS sequence"/>
</dbReference>
<comment type="caution">
    <text evidence="1">The sequence shown here is derived from an EMBL/GenBank/DDBJ whole genome shotgun (WGS) entry which is preliminary data.</text>
</comment>
<accession>A0A6L9L4Y9</accession>
<gene>
    <name evidence="1" type="ORF">GK108_12450</name>
</gene>
<evidence type="ECO:0000313" key="2">
    <source>
        <dbReference type="Proteomes" id="UP000474175"/>
    </source>
</evidence>